<dbReference type="PANTHER" id="PTHR43806:SF11">
    <property type="entry name" value="CEREVISIN-RELATED"/>
    <property type="match status" value="1"/>
</dbReference>
<evidence type="ECO:0000313" key="9">
    <source>
        <dbReference type="Proteomes" id="UP001198962"/>
    </source>
</evidence>
<evidence type="ECO:0000256" key="1">
    <source>
        <dbReference type="ARBA" id="ARBA00011073"/>
    </source>
</evidence>
<protein>
    <submittedName>
        <fullName evidence="8">S8 family peptidase</fullName>
    </submittedName>
</protein>
<feature type="domain" description="Peptidase S8/S53" evidence="7">
    <location>
        <begin position="97"/>
        <end position="296"/>
    </location>
</feature>
<dbReference type="Gene3D" id="2.60.120.1290">
    <property type="match status" value="1"/>
</dbReference>
<dbReference type="InterPro" id="IPR036852">
    <property type="entry name" value="Peptidase_S8/S53_dom_sf"/>
</dbReference>
<dbReference type="InterPro" id="IPR034045">
    <property type="entry name" value="Pep_S8_CspA-like"/>
</dbReference>
<dbReference type="PANTHER" id="PTHR43806">
    <property type="entry name" value="PEPTIDASE S8"/>
    <property type="match status" value="1"/>
</dbReference>
<dbReference type="InterPro" id="IPR000209">
    <property type="entry name" value="Peptidase_S8/S53_dom"/>
</dbReference>
<evidence type="ECO:0000256" key="5">
    <source>
        <dbReference type="PIRSR" id="PIRSR615500-1"/>
    </source>
</evidence>
<dbReference type="RefSeq" id="WP_177977079.1">
    <property type="nucleotide sequence ID" value="NZ_JAJEPU010000010.1"/>
</dbReference>
<accession>A0AAE3DKP5</accession>
<evidence type="ECO:0000256" key="2">
    <source>
        <dbReference type="ARBA" id="ARBA00022670"/>
    </source>
</evidence>
<dbReference type="InterPro" id="IPR017310">
    <property type="entry name" value="Pept_S8A_subtilisin_clostridia"/>
</dbReference>
<feature type="region of interest" description="Disordered" evidence="6">
    <location>
        <begin position="486"/>
        <end position="505"/>
    </location>
</feature>
<dbReference type="Pfam" id="PF00082">
    <property type="entry name" value="Peptidase_S8"/>
    <property type="match status" value="2"/>
</dbReference>
<gene>
    <name evidence="8" type="ORF">LKD32_04930</name>
</gene>
<dbReference type="AlphaFoldDB" id="A0AAE3DKP5"/>
<evidence type="ECO:0000256" key="3">
    <source>
        <dbReference type="ARBA" id="ARBA00022801"/>
    </source>
</evidence>
<keyword evidence="3" id="KW-0378">Hydrolase</keyword>
<dbReference type="EMBL" id="JAJEPU010000010">
    <property type="protein sequence ID" value="MCC2164236.1"/>
    <property type="molecule type" value="Genomic_DNA"/>
</dbReference>
<dbReference type="InterPro" id="IPR050131">
    <property type="entry name" value="Peptidase_S8_subtilisin-like"/>
</dbReference>
<feature type="active site" description="Charge relay system" evidence="5">
    <location>
        <position position="179"/>
    </location>
</feature>
<comment type="similarity">
    <text evidence="1">Belongs to the peptidase S8 family.</text>
</comment>
<dbReference type="GO" id="GO:0004252">
    <property type="term" value="F:serine-type endopeptidase activity"/>
    <property type="evidence" value="ECO:0007669"/>
    <property type="project" value="InterPro"/>
</dbReference>
<evidence type="ECO:0000256" key="6">
    <source>
        <dbReference type="SAM" id="MobiDB-lite"/>
    </source>
</evidence>
<dbReference type="PIRSF" id="PIRSF037894">
    <property type="entry name" value="Subtilisin_rel_CspABC"/>
    <property type="match status" value="1"/>
</dbReference>
<dbReference type="SUPFAM" id="SSF52743">
    <property type="entry name" value="Subtilisin-like"/>
    <property type="match status" value="1"/>
</dbReference>
<reference evidence="8" key="1">
    <citation type="submission" date="2021-10" db="EMBL/GenBank/DDBJ databases">
        <title>Anaerobic single-cell dispensing facilitates the cultivation of human gut bacteria.</title>
        <authorList>
            <person name="Afrizal A."/>
        </authorList>
    </citation>
    <scope>NUCLEOTIDE SEQUENCE</scope>
    <source>
        <strain evidence="8">CLA-AA-H274</strain>
    </source>
</reference>
<evidence type="ECO:0000256" key="4">
    <source>
        <dbReference type="ARBA" id="ARBA00022825"/>
    </source>
</evidence>
<name>A0AAE3DKP5_9FIRM</name>
<evidence type="ECO:0000259" key="7">
    <source>
        <dbReference type="Pfam" id="PF00082"/>
    </source>
</evidence>
<dbReference type="CDD" id="cd07478">
    <property type="entry name" value="Peptidases_S8_CspA-like"/>
    <property type="match status" value="1"/>
</dbReference>
<dbReference type="Proteomes" id="UP001198962">
    <property type="component" value="Unassembled WGS sequence"/>
</dbReference>
<keyword evidence="2" id="KW-0645">Protease</keyword>
<feature type="active site" description="Charge relay system" evidence="5">
    <location>
        <position position="106"/>
    </location>
</feature>
<comment type="caution">
    <text evidence="8">The sequence shown here is derived from an EMBL/GenBank/DDBJ whole genome shotgun (WGS) entry which is preliminary data.</text>
</comment>
<dbReference type="Gene3D" id="3.40.50.200">
    <property type="entry name" value="Peptidase S8/S53 domain"/>
    <property type="match status" value="1"/>
</dbReference>
<dbReference type="GO" id="GO:0006508">
    <property type="term" value="P:proteolysis"/>
    <property type="evidence" value="ECO:0007669"/>
    <property type="project" value="UniProtKB-KW"/>
</dbReference>
<keyword evidence="9" id="KW-1185">Reference proteome</keyword>
<proteinExistence type="inferred from homology"/>
<keyword evidence="4" id="KW-0720">Serine protease</keyword>
<feature type="active site" description="Charge relay system" evidence="5">
    <location>
        <position position="511"/>
    </location>
</feature>
<dbReference type="PRINTS" id="PR00723">
    <property type="entry name" value="SUBTILISIN"/>
</dbReference>
<evidence type="ECO:0000313" key="8">
    <source>
        <dbReference type="EMBL" id="MCC2164236.1"/>
    </source>
</evidence>
<dbReference type="InterPro" id="IPR015500">
    <property type="entry name" value="Peptidase_S8_subtilisin-rel"/>
</dbReference>
<feature type="domain" description="Peptidase S8/S53" evidence="7">
    <location>
        <begin position="437"/>
        <end position="566"/>
    </location>
</feature>
<sequence>MIPCSFDPASEDYADFILRYSSRASDEVFKFTSSTCINFISREFAIVHTPLESVLPLSISRYTYTAIPKLYSLLDTTALESSGVLDAVRQPAIRASGRGVMIGIIDTGIDYTSPLFRRADGTTRIVGIWDQTISSDTEPQAVSGFQPFYGTVYIQDDINNALRLRNPYELVPSRDTNGHGTFLASIAGGSQIQTPTAFSGSAPEAELAVVKLKPAKQYLRDFFLIAPDVPAYQENDIMSAVSFLLGLAGDRRMPLVLLFGLGTSQGSHDGTSPLCLQLQALTSSMGLVAVAGAGNETGYHHHYLGNLSEQEEWDDVELRVSEGENGFCMELWANEPDLYTIGFVSPSGEQIERVPLVLGKETEITFALDATKIALTYQTYESSSGSQLIFLRFETPSPGIWHIRVYPVLYLSGQFHIWLPQNPFIAPRTIFLRSDPDTTITDPGNGQMPVTVGAYNHLTDSIYIHSSRGYTRSSAIKPDLCAPGVDVQGASSSDDPNADPENLFTRKTGTSVSAGLTAGACADILSWAFVDGNAPYLTSTSVKAMLIGGAGRNPAFRYPNRQWGYGTLNLYQSFLNLRE</sequence>
<organism evidence="8 9">
    <name type="scientific">Brotaphodocola catenula</name>
    <dbReference type="NCBI Taxonomy" id="2885361"/>
    <lineage>
        <taxon>Bacteria</taxon>
        <taxon>Bacillati</taxon>
        <taxon>Bacillota</taxon>
        <taxon>Clostridia</taxon>
        <taxon>Lachnospirales</taxon>
        <taxon>Lachnospiraceae</taxon>
        <taxon>Brotaphodocola</taxon>
    </lineage>
</organism>